<dbReference type="GO" id="GO:0006891">
    <property type="term" value="P:intra-Golgi vesicle-mediated transport"/>
    <property type="evidence" value="ECO:0007669"/>
    <property type="project" value="InterPro"/>
</dbReference>
<dbReference type="Pfam" id="PF20649">
    <property type="entry name" value="COG5_C"/>
    <property type="match status" value="1"/>
</dbReference>
<dbReference type="InterPro" id="IPR019465">
    <property type="entry name" value="Cog5"/>
</dbReference>
<dbReference type="PANTHER" id="PTHR13228:SF3">
    <property type="entry name" value="CONSERVED OLIGOMERIC GOLGI COMPLEX SUBUNIT 5"/>
    <property type="match status" value="1"/>
</dbReference>
<feature type="compositionally biased region" description="Pro residues" evidence="5">
    <location>
        <begin position="130"/>
        <end position="148"/>
    </location>
</feature>
<feature type="compositionally biased region" description="Basic residues" evidence="5">
    <location>
        <begin position="77"/>
        <end position="87"/>
    </location>
</feature>
<feature type="domain" description="Conserved oligomeric Golgi complex subunit 5 N-terminal" evidence="6">
    <location>
        <begin position="150"/>
        <end position="221"/>
    </location>
</feature>
<dbReference type="AlphaFoldDB" id="A0AAV5DV99"/>
<evidence type="ECO:0000256" key="5">
    <source>
        <dbReference type="SAM" id="MobiDB-lite"/>
    </source>
</evidence>
<evidence type="ECO:0000313" key="8">
    <source>
        <dbReference type="EMBL" id="GJN14372.1"/>
    </source>
</evidence>
<evidence type="ECO:0000256" key="2">
    <source>
        <dbReference type="ARBA" id="ARBA00020974"/>
    </source>
</evidence>
<keyword evidence="3" id="KW-0333">Golgi apparatus</keyword>
<dbReference type="Proteomes" id="UP001054889">
    <property type="component" value="Unassembled WGS sequence"/>
</dbReference>
<protein>
    <recommendedName>
        <fullName evidence="2">Conserved oligomeric Golgi complex subunit 5</fullName>
    </recommendedName>
</protein>
<comment type="subcellular location">
    <subcellularLocation>
        <location evidence="1">Golgi apparatus membrane</location>
        <topology evidence="1">Peripheral membrane protein</topology>
    </subcellularLocation>
</comment>
<comment type="caution">
    <text evidence="8">The sequence shown here is derived from an EMBL/GenBank/DDBJ whole genome shotgun (WGS) entry which is preliminary data.</text>
</comment>
<dbReference type="GO" id="GO:0000139">
    <property type="term" value="C:Golgi membrane"/>
    <property type="evidence" value="ECO:0007669"/>
    <property type="project" value="UniProtKB-SubCell"/>
</dbReference>
<reference evidence="8" key="2">
    <citation type="submission" date="2021-12" db="EMBL/GenBank/DDBJ databases">
        <title>Resequencing data analysis of finger millet.</title>
        <authorList>
            <person name="Hatakeyama M."/>
            <person name="Aluri S."/>
            <person name="Balachadran M.T."/>
            <person name="Sivarajan S.R."/>
            <person name="Poveda L."/>
            <person name="Shimizu-Inatsugi R."/>
            <person name="Schlapbach R."/>
            <person name="Sreeman S.M."/>
            <person name="Shimizu K.K."/>
        </authorList>
    </citation>
    <scope>NUCLEOTIDE SEQUENCE</scope>
</reference>
<evidence type="ECO:0000259" key="6">
    <source>
        <dbReference type="Pfam" id="PF10392"/>
    </source>
</evidence>
<evidence type="ECO:0000256" key="4">
    <source>
        <dbReference type="ARBA" id="ARBA00023136"/>
    </source>
</evidence>
<name>A0AAV5DV99_ELECO</name>
<dbReference type="InterPro" id="IPR048485">
    <property type="entry name" value="COG5_helical"/>
</dbReference>
<evidence type="ECO:0000256" key="3">
    <source>
        <dbReference type="ARBA" id="ARBA00023034"/>
    </source>
</evidence>
<feature type="region of interest" description="Disordered" evidence="5">
    <location>
        <begin position="121"/>
        <end position="151"/>
    </location>
</feature>
<sequence>MVHGWVATCKLPVSSKREATTKLVSEFPTPLPARSPSPSQIHLRLAAGRRHGRAHHPTLPPLTDLQGPPRGSVLPHGRLRRRSGLPARRLRLRPRPLRLPLPVLLPLRVLLRSALLRPRRLPRRAAAGGHPPPPPAPSRRGAPPPPAAPLSTLLSLRSASASLSSLPSHLHLLSSHLSLLSSHLSAPRSHLALSSSSLSSLLATADLLLHSHRLVRLSSRLLASSPAPDLARQAELHREIRVLYEEKNLAGINAVDEEMRKVDAAASKLRSEASAVIDRGLAESNQNDVWCGLQVYYNLGELKPAVEGLVSKYKAAGAKSVAVALDMKAISMAAAGGGGPGGVQRSGTPQIGGSKKAAEALWERMRQCMEELHRAVSAAWQLQTVLTKKRVPFTQMLFLEEVWQVSLDA</sequence>
<proteinExistence type="predicted"/>
<gene>
    <name evidence="8" type="primary">gb01193</name>
    <name evidence="8" type="ORF">PR202_gb01193</name>
</gene>
<organism evidence="8 9">
    <name type="scientific">Eleusine coracana subsp. coracana</name>
    <dbReference type="NCBI Taxonomy" id="191504"/>
    <lineage>
        <taxon>Eukaryota</taxon>
        <taxon>Viridiplantae</taxon>
        <taxon>Streptophyta</taxon>
        <taxon>Embryophyta</taxon>
        <taxon>Tracheophyta</taxon>
        <taxon>Spermatophyta</taxon>
        <taxon>Magnoliopsida</taxon>
        <taxon>Liliopsida</taxon>
        <taxon>Poales</taxon>
        <taxon>Poaceae</taxon>
        <taxon>PACMAD clade</taxon>
        <taxon>Chloridoideae</taxon>
        <taxon>Cynodonteae</taxon>
        <taxon>Eleusininae</taxon>
        <taxon>Eleusine</taxon>
    </lineage>
</organism>
<dbReference type="GO" id="GO:0017119">
    <property type="term" value="C:Golgi transport complex"/>
    <property type="evidence" value="ECO:0007669"/>
    <property type="project" value="InterPro"/>
</dbReference>
<dbReference type="EMBL" id="BQKI01000071">
    <property type="protein sequence ID" value="GJN14372.1"/>
    <property type="molecule type" value="Genomic_DNA"/>
</dbReference>
<dbReference type="Pfam" id="PF10392">
    <property type="entry name" value="COG5_N"/>
    <property type="match status" value="1"/>
</dbReference>
<keyword evidence="4" id="KW-0472">Membrane</keyword>
<evidence type="ECO:0000313" key="9">
    <source>
        <dbReference type="Proteomes" id="UP001054889"/>
    </source>
</evidence>
<dbReference type="InterPro" id="IPR049176">
    <property type="entry name" value="COG5_N"/>
</dbReference>
<dbReference type="PANTHER" id="PTHR13228">
    <property type="entry name" value="CONSERVED OLIGOMERIC GOLGI COMPLEX COMPONENT 5"/>
    <property type="match status" value="1"/>
</dbReference>
<evidence type="ECO:0000259" key="7">
    <source>
        <dbReference type="Pfam" id="PF20649"/>
    </source>
</evidence>
<accession>A0AAV5DV99</accession>
<feature type="domain" description="Conserved oligomeric Golgi complex subunit 5 helical" evidence="7">
    <location>
        <begin position="249"/>
        <end position="405"/>
    </location>
</feature>
<keyword evidence="9" id="KW-1185">Reference proteome</keyword>
<reference evidence="8" key="1">
    <citation type="journal article" date="2018" name="DNA Res.">
        <title>Multiple hybrid de novo genome assembly of finger millet, an orphan allotetraploid crop.</title>
        <authorList>
            <person name="Hatakeyama M."/>
            <person name="Aluri S."/>
            <person name="Balachadran M.T."/>
            <person name="Sivarajan S.R."/>
            <person name="Patrignani A."/>
            <person name="Gruter S."/>
            <person name="Poveda L."/>
            <person name="Shimizu-Inatsugi R."/>
            <person name="Baeten J."/>
            <person name="Francoijs K.J."/>
            <person name="Nataraja K.N."/>
            <person name="Reddy Y.A.N."/>
            <person name="Phadnis S."/>
            <person name="Ravikumar R.L."/>
            <person name="Schlapbach R."/>
            <person name="Sreeman S.M."/>
            <person name="Shimizu K.K."/>
        </authorList>
    </citation>
    <scope>NUCLEOTIDE SEQUENCE</scope>
</reference>
<feature type="region of interest" description="Disordered" evidence="5">
    <location>
        <begin position="48"/>
        <end position="87"/>
    </location>
</feature>
<evidence type="ECO:0000256" key="1">
    <source>
        <dbReference type="ARBA" id="ARBA00004395"/>
    </source>
</evidence>